<dbReference type="PANTHER" id="PTHR42693:SF33">
    <property type="entry name" value="ARYLSULFATASE"/>
    <property type="match status" value="1"/>
</dbReference>
<name>A0AA86TTA0_9EUKA</name>
<proteinExistence type="inferred from homology"/>
<dbReference type="Pfam" id="PF00884">
    <property type="entry name" value="Sulfatase"/>
    <property type="match status" value="1"/>
</dbReference>
<dbReference type="InterPro" id="IPR000917">
    <property type="entry name" value="Sulfatase_N"/>
</dbReference>
<dbReference type="Proteomes" id="UP001642409">
    <property type="component" value="Unassembled WGS sequence"/>
</dbReference>
<comment type="similarity">
    <text evidence="1">Belongs to the sulfatase family.</text>
</comment>
<evidence type="ECO:0000313" key="5">
    <source>
        <dbReference type="EMBL" id="CAL5975446.1"/>
    </source>
</evidence>
<feature type="transmembrane region" description="Helical" evidence="2">
    <location>
        <begin position="206"/>
        <end position="227"/>
    </location>
</feature>
<accession>A0AA86TTA0</accession>
<dbReference type="EMBL" id="CAXDID020000006">
    <property type="protein sequence ID" value="CAL5975446.1"/>
    <property type="molecule type" value="Genomic_DNA"/>
</dbReference>
<gene>
    <name evidence="4" type="ORF">HINF_LOCUS15526</name>
    <name evidence="5" type="ORF">HINF_LOCUS3336</name>
</gene>
<comment type="caution">
    <text evidence="4">The sequence shown here is derived from an EMBL/GenBank/DDBJ whole genome shotgun (WGS) entry which is preliminary data.</text>
</comment>
<evidence type="ECO:0000256" key="1">
    <source>
        <dbReference type="ARBA" id="ARBA00008779"/>
    </source>
</evidence>
<keyword evidence="2" id="KW-0472">Membrane</keyword>
<feature type="domain" description="Sulfatase N-terminal" evidence="3">
    <location>
        <begin position="318"/>
        <end position="609"/>
    </location>
</feature>
<evidence type="ECO:0000313" key="4">
    <source>
        <dbReference type="EMBL" id="CAI9927881.1"/>
    </source>
</evidence>
<dbReference type="Gene3D" id="3.40.720.10">
    <property type="entry name" value="Alkaline Phosphatase, subunit A"/>
    <property type="match status" value="1"/>
</dbReference>
<dbReference type="AlphaFoldDB" id="A0AA86TTA0"/>
<keyword evidence="2" id="KW-0812">Transmembrane</keyword>
<sequence>MSESFIMSNYWSIFPILFIVGLEYIFVATISYCFVNIVLQTKYNSLKIVAYSMQCLWYIYIFIVQLLDLGGLQRMFKQISQFYFATYVSKLPTFYEFETPIQGLVGPPGVSPAQKFKSEYNKLRDVSQNITIGVWFLTITIILVATIVYKMKQLNKVISKQAKSIVISTNNNTDLLSGDQEQITEECILPQATPVLKKQIQINQQLVIQLLIVIVWLITFLVCLLSHKTSINAYIPGHWKLYQSAIPVKLSKHQYVKAIEAFRQSNPLPTDLDWLDQRKHPKYPLVYGNLKQVCSYNPDLPKCKQPAKINTLASSQPPNVVILLIESFSPSPTFMENHIANSAQPIESGPMFKERYLPTLHELSKDSLNIASLSSQGLPTIFGWLGFIAGSQQPYSNEINIVRDVFNDADDFPSWFKLQGYHNYYVAPSEMNFDGEQNWAYRGRPATSQAPKRANSFPLWFDEIYYYFPTPEQAAELNVTTPTYSTWVPDRISAREFTHIFNLTKKNEPLLGFWFSCDTHYPFGGKDNEEFYKPFEFNNGTQLAKNKAQKVDSYSTMAKYTDDQIKHIVEYLRINAPNTIIIITGDHGAREAPLINGNEHVDKFDEESPLWDATCNNKPFAQDQLFNTAAMITYLGDDTAIREKFDQVKNKVIKTPTDHQDLVRTMYNLIQNVTQRSVPSSRNGRDLFELANNLTNGDELRNHTSLRYTSIHAEAHINNKLIRYHSKSGVGQQFDGIYPTCVRQKLRPKVTKEQFKHVQQIQRLYDYLNQHNQIYNYEFRNFSCEYPTLCEFPQVKQGFKRNDTLVVTASWIGISFCIGLIIMILSQSIQKCIKLYNKKK</sequence>
<reference evidence="4" key="1">
    <citation type="submission" date="2023-06" db="EMBL/GenBank/DDBJ databases">
        <authorList>
            <person name="Kurt Z."/>
        </authorList>
    </citation>
    <scope>NUCLEOTIDE SEQUENCE</scope>
</reference>
<dbReference type="PANTHER" id="PTHR42693">
    <property type="entry name" value="ARYLSULFATASE FAMILY MEMBER"/>
    <property type="match status" value="1"/>
</dbReference>
<feature type="transmembrane region" description="Helical" evidence="2">
    <location>
        <begin position="12"/>
        <end position="39"/>
    </location>
</feature>
<keyword evidence="2" id="KW-1133">Transmembrane helix</keyword>
<dbReference type="SUPFAM" id="SSF53649">
    <property type="entry name" value="Alkaline phosphatase-like"/>
    <property type="match status" value="1"/>
</dbReference>
<organism evidence="4">
    <name type="scientific">Hexamita inflata</name>
    <dbReference type="NCBI Taxonomy" id="28002"/>
    <lineage>
        <taxon>Eukaryota</taxon>
        <taxon>Metamonada</taxon>
        <taxon>Diplomonadida</taxon>
        <taxon>Hexamitidae</taxon>
        <taxon>Hexamitinae</taxon>
        <taxon>Hexamita</taxon>
    </lineage>
</organism>
<protein>
    <submittedName>
        <fullName evidence="4">Sulfatase</fullName>
    </submittedName>
</protein>
<reference evidence="5 6" key="2">
    <citation type="submission" date="2024-07" db="EMBL/GenBank/DDBJ databases">
        <authorList>
            <person name="Akdeniz Z."/>
        </authorList>
    </citation>
    <scope>NUCLEOTIDE SEQUENCE [LARGE SCALE GENOMIC DNA]</scope>
</reference>
<feature type="transmembrane region" description="Helical" evidence="2">
    <location>
        <begin position="805"/>
        <end position="825"/>
    </location>
</feature>
<evidence type="ECO:0000256" key="2">
    <source>
        <dbReference type="SAM" id="Phobius"/>
    </source>
</evidence>
<dbReference type="InterPro" id="IPR017850">
    <property type="entry name" value="Alkaline_phosphatase_core_sf"/>
</dbReference>
<evidence type="ECO:0000259" key="3">
    <source>
        <dbReference type="Pfam" id="PF00884"/>
    </source>
</evidence>
<feature type="transmembrane region" description="Helical" evidence="2">
    <location>
        <begin position="48"/>
        <end position="67"/>
    </location>
</feature>
<feature type="transmembrane region" description="Helical" evidence="2">
    <location>
        <begin position="130"/>
        <end position="149"/>
    </location>
</feature>
<dbReference type="EMBL" id="CATOUU010000386">
    <property type="protein sequence ID" value="CAI9927881.1"/>
    <property type="molecule type" value="Genomic_DNA"/>
</dbReference>
<dbReference type="InterPro" id="IPR050738">
    <property type="entry name" value="Sulfatase"/>
</dbReference>
<keyword evidence="6" id="KW-1185">Reference proteome</keyword>
<evidence type="ECO:0000313" key="6">
    <source>
        <dbReference type="Proteomes" id="UP001642409"/>
    </source>
</evidence>
<dbReference type="GO" id="GO:0004065">
    <property type="term" value="F:arylsulfatase activity"/>
    <property type="evidence" value="ECO:0007669"/>
    <property type="project" value="TreeGrafter"/>
</dbReference>